<dbReference type="SUPFAM" id="SSF49863">
    <property type="entry name" value="Hyaluronate lyase-like, C-terminal domain"/>
    <property type="match status" value="1"/>
</dbReference>
<dbReference type="GO" id="GO:0005975">
    <property type="term" value="P:carbohydrate metabolic process"/>
    <property type="evidence" value="ECO:0007669"/>
    <property type="project" value="InterPro"/>
</dbReference>
<dbReference type="Gene3D" id="2.70.98.10">
    <property type="match status" value="1"/>
</dbReference>
<dbReference type="Proteomes" id="UP000825072">
    <property type="component" value="Chromosome 1"/>
</dbReference>
<evidence type="ECO:0000313" key="10">
    <source>
        <dbReference type="Proteomes" id="UP000825072"/>
    </source>
</evidence>
<dbReference type="PANTHER" id="PTHR38481">
    <property type="entry name" value="HYALURONATE LYASE"/>
    <property type="match status" value="1"/>
</dbReference>
<proteinExistence type="inferred from homology"/>
<dbReference type="InterPro" id="IPR014718">
    <property type="entry name" value="GH-type_carb-bd"/>
</dbReference>
<dbReference type="InterPro" id="IPR038970">
    <property type="entry name" value="Lyase_8"/>
</dbReference>
<dbReference type="InterPro" id="IPR011071">
    <property type="entry name" value="Lyase_8-like_C"/>
</dbReference>
<organism evidence="9 10">
    <name type="scientific">Cutibacterium modestum</name>
    <dbReference type="NCBI Taxonomy" id="2559073"/>
    <lineage>
        <taxon>Bacteria</taxon>
        <taxon>Bacillati</taxon>
        <taxon>Actinomycetota</taxon>
        <taxon>Actinomycetes</taxon>
        <taxon>Propionibacteriales</taxon>
        <taxon>Propionibacteriaceae</taxon>
        <taxon>Cutibacterium</taxon>
    </lineage>
</organism>
<name>A0AAD1NVG5_9ACTN</name>
<evidence type="ECO:0000313" key="9">
    <source>
        <dbReference type="EMBL" id="BCY24426.1"/>
    </source>
</evidence>
<keyword evidence="2 5" id="KW-0732">Signal</keyword>
<accession>A0AAD1NVG5</accession>
<evidence type="ECO:0000259" key="7">
    <source>
        <dbReference type="Pfam" id="PF02884"/>
    </source>
</evidence>
<dbReference type="GeneID" id="92879778"/>
<feature type="domain" description="Polysaccharide lyase family 8 C-terminal" evidence="7">
    <location>
        <begin position="682"/>
        <end position="752"/>
    </location>
</feature>
<dbReference type="InterPro" id="IPR011013">
    <property type="entry name" value="Gal_mutarotase_sf_dom"/>
</dbReference>
<dbReference type="Pfam" id="PF02278">
    <property type="entry name" value="Lyase_8"/>
    <property type="match status" value="1"/>
</dbReference>
<evidence type="ECO:0000259" key="8">
    <source>
        <dbReference type="Pfam" id="PF08124"/>
    </source>
</evidence>
<dbReference type="PROSITE" id="PS51318">
    <property type="entry name" value="TAT"/>
    <property type="match status" value="1"/>
</dbReference>
<sequence>MFGTPSRRTFLTASALSAMALAASPTVTDAIAAPGPDSWSALCERWIDIITGRRAARTSDPRARAIIAKTDRKVAEILTDLVSGSSRQTVLISADLRKEQSPFITKTARAIESMACAWATPGSSYHKDPEILSACIEGLRDFCRLRYNPSQDEYGNWWDWEDGASRAVADVMCILHDVLPPEVMSAAAAGIDHFIPDPWFQQPASVKPTANPVQPVVSTGANRMDLTRAVMCRSIATGDEKRLRHAVDGLPDAWRVTTEGDGFRADGGFIQHSHIPYTGGYGDVLFSGLAMLFPLVSGMRFDIVESARKAFHDQVERGFIPVMYNGQILDDVRGRSISRINESAAMHGISIARAMLMMADALPTHRAEQWRGIVHGWMARNTFDHLSEPSTLVDISLFDAAAKARPVPESSTPSYFASMDRLVHRTADWLITVSNCSDRIAWYEYGNGENEWASRTSQGMRYLLLPGDMGQYEDGYWATVDYSAPTGTTVDSTPLKRAVGASWAAKTPTNEWSGGLASGSWSAAASHITSQDSALKARRLWVGLKDAMVELTTDVTTDASRAITVVEHRKVASSSTKLLVDGNRVSSATSFQNPRWAHLDGVGGYVFATDTDLSADVATRKGTWIDVNPSRKVKGADEVIERAYASLHVTHHDRPVAWALLPTASRSHTMALATRPGVEPFTVLRNDATVQAVRSAGALLTKDPTVVTTLAFWKPATCGGVAVNRPALVQTRESANQMEVVIVEPTQKRGSLTVTIEGSWKVKTADSHVDVSCENAAGTLHVDTAGLGGQSVRVTLARQVTQTPSGGGRHDRA</sequence>
<dbReference type="Gene3D" id="1.50.10.100">
    <property type="entry name" value="Chondroitin AC/alginate lyase"/>
    <property type="match status" value="1"/>
</dbReference>
<dbReference type="InterPro" id="IPR008929">
    <property type="entry name" value="Chondroitin_lyas"/>
</dbReference>
<dbReference type="EMBL" id="AP024747">
    <property type="protein sequence ID" value="BCY24426.1"/>
    <property type="molecule type" value="Genomic_DNA"/>
</dbReference>
<protein>
    <submittedName>
        <fullName evidence="9">Lyase</fullName>
    </submittedName>
</protein>
<dbReference type="SUPFAM" id="SSF48230">
    <property type="entry name" value="Chondroitin AC/alginate lyase"/>
    <property type="match status" value="1"/>
</dbReference>
<feature type="signal peptide" evidence="5">
    <location>
        <begin position="1"/>
        <end position="22"/>
    </location>
</feature>
<dbReference type="SUPFAM" id="SSF74650">
    <property type="entry name" value="Galactose mutarotase-like"/>
    <property type="match status" value="1"/>
</dbReference>
<dbReference type="GO" id="GO:0030246">
    <property type="term" value="F:carbohydrate binding"/>
    <property type="evidence" value="ECO:0007669"/>
    <property type="project" value="InterPro"/>
</dbReference>
<keyword evidence="3 9" id="KW-0456">Lyase</keyword>
<dbReference type="PANTHER" id="PTHR38481:SF1">
    <property type="entry name" value="HYALURONATE LYASE"/>
    <property type="match status" value="1"/>
</dbReference>
<feature type="chain" id="PRO_5041917879" evidence="5">
    <location>
        <begin position="23"/>
        <end position="813"/>
    </location>
</feature>
<dbReference type="Pfam" id="PF02884">
    <property type="entry name" value="Lyase_8_C"/>
    <property type="match status" value="1"/>
</dbReference>
<evidence type="ECO:0000256" key="1">
    <source>
        <dbReference type="ARBA" id="ARBA00006699"/>
    </source>
</evidence>
<dbReference type="Pfam" id="PF08124">
    <property type="entry name" value="Lyase_8_N"/>
    <property type="match status" value="1"/>
</dbReference>
<gene>
    <name evidence="9" type="ORF">KB1_04160</name>
</gene>
<evidence type="ECO:0000256" key="4">
    <source>
        <dbReference type="PIRSR" id="PIRSR638970-1"/>
    </source>
</evidence>
<feature type="active site" evidence="4">
    <location>
        <position position="281"/>
    </location>
</feature>
<dbReference type="GO" id="GO:0016837">
    <property type="term" value="F:carbon-oxygen lyase activity, acting on polysaccharides"/>
    <property type="evidence" value="ECO:0007669"/>
    <property type="project" value="UniProtKB-ARBA"/>
</dbReference>
<evidence type="ECO:0000256" key="2">
    <source>
        <dbReference type="ARBA" id="ARBA00022729"/>
    </source>
</evidence>
<comment type="similarity">
    <text evidence="1">Belongs to the polysaccharide lyase 8 family.</text>
</comment>
<dbReference type="Gene3D" id="2.60.220.10">
    <property type="entry name" value="Polysaccharide lyase family 8-like, C-terminal"/>
    <property type="match status" value="1"/>
</dbReference>
<dbReference type="SMR" id="A0AAD1NVG5"/>
<dbReference type="InterPro" id="IPR012970">
    <property type="entry name" value="Lyase_8_alpha_N"/>
</dbReference>
<evidence type="ECO:0000256" key="5">
    <source>
        <dbReference type="SAM" id="SignalP"/>
    </source>
</evidence>
<dbReference type="CDD" id="cd01083">
    <property type="entry name" value="GAG_Lyase"/>
    <property type="match status" value="1"/>
</dbReference>
<dbReference type="InterPro" id="IPR004103">
    <property type="entry name" value="Lyase_8_C"/>
</dbReference>
<feature type="domain" description="Polysaccharide lyase 8 N-terminal alpha-helical" evidence="8">
    <location>
        <begin position="46"/>
        <end position="374"/>
    </location>
</feature>
<dbReference type="AlphaFoldDB" id="A0AAD1NVG5"/>
<dbReference type="InterPro" id="IPR006311">
    <property type="entry name" value="TAT_signal"/>
</dbReference>
<evidence type="ECO:0000259" key="6">
    <source>
        <dbReference type="Pfam" id="PF02278"/>
    </source>
</evidence>
<feature type="active site" evidence="4">
    <location>
        <position position="335"/>
    </location>
</feature>
<dbReference type="RefSeq" id="WP_002513107.1">
    <property type="nucleotide sequence ID" value="NZ_AP024747.1"/>
</dbReference>
<feature type="domain" description="Polysaccharide lyase family 8 central" evidence="6">
    <location>
        <begin position="415"/>
        <end position="664"/>
    </location>
</feature>
<feature type="active site" evidence="4">
    <location>
        <position position="272"/>
    </location>
</feature>
<dbReference type="GO" id="GO:0005576">
    <property type="term" value="C:extracellular region"/>
    <property type="evidence" value="ECO:0007669"/>
    <property type="project" value="InterPro"/>
</dbReference>
<reference evidence="9" key="1">
    <citation type="submission" date="2021-06" db="EMBL/GenBank/DDBJ databases">
        <title>Genome sequence of Cutibacterium modestum strain KB17-24694.</title>
        <authorList>
            <person name="Dekio I."/>
            <person name="Asahina A."/>
            <person name="Nishida M."/>
        </authorList>
    </citation>
    <scope>NUCLEOTIDE SEQUENCE</scope>
    <source>
        <strain evidence="9">KB17-24694</strain>
    </source>
</reference>
<evidence type="ECO:0000256" key="3">
    <source>
        <dbReference type="ARBA" id="ARBA00023239"/>
    </source>
</evidence>
<dbReference type="InterPro" id="IPR003159">
    <property type="entry name" value="Lyase_8_central_dom"/>
</dbReference>